<dbReference type="PANTHER" id="PTHR11364">
    <property type="entry name" value="THIOSULFATE SULFERTANSFERASE"/>
    <property type="match status" value="1"/>
</dbReference>
<reference evidence="4" key="1">
    <citation type="submission" date="2013-11" db="EMBL/GenBank/DDBJ databases">
        <title>Genome sequence of the fusiform rust pathogen reveals effectors for host alternation and coevolution with pine.</title>
        <authorList>
            <consortium name="DOE Joint Genome Institute"/>
            <person name="Smith K."/>
            <person name="Pendleton A."/>
            <person name="Kubisiak T."/>
            <person name="Anderson C."/>
            <person name="Salamov A."/>
            <person name="Aerts A."/>
            <person name="Riley R."/>
            <person name="Clum A."/>
            <person name="Lindquist E."/>
            <person name="Ence D."/>
            <person name="Campbell M."/>
            <person name="Kronenberg Z."/>
            <person name="Feau N."/>
            <person name="Dhillon B."/>
            <person name="Hamelin R."/>
            <person name="Burleigh J."/>
            <person name="Smith J."/>
            <person name="Yandell M."/>
            <person name="Nelson C."/>
            <person name="Grigoriev I."/>
            <person name="Davis J."/>
        </authorList>
    </citation>
    <scope>NUCLEOTIDE SEQUENCE</scope>
    <source>
        <strain evidence="4">G11</strain>
    </source>
</reference>
<comment type="caution">
    <text evidence="4">The sequence shown here is derived from an EMBL/GenBank/DDBJ whole genome shotgun (WGS) entry which is preliminary data.</text>
</comment>
<keyword evidence="2" id="KW-0677">Repeat</keyword>
<dbReference type="AlphaFoldDB" id="A0A9P6TCJ4"/>
<dbReference type="EMBL" id="MU167248">
    <property type="protein sequence ID" value="KAG0147382.1"/>
    <property type="molecule type" value="Genomic_DNA"/>
</dbReference>
<evidence type="ECO:0000256" key="1">
    <source>
        <dbReference type="ARBA" id="ARBA00022679"/>
    </source>
</evidence>
<organism evidence="4 5">
    <name type="scientific">Cronartium quercuum f. sp. fusiforme G11</name>
    <dbReference type="NCBI Taxonomy" id="708437"/>
    <lineage>
        <taxon>Eukaryota</taxon>
        <taxon>Fungi</taxon>
        <taxon>Dikarya</taxon>
        <taxon>Basidiomycota</taxon>
        <taxon>Pucciniomycotina</taxon>
        <taxon>Pucciniomycetes</taxon>
        <taxon>Pucciniales</taxon>
        <taxon>Coleosporiaceae</taxon>
        <taxon>Cronartium</taxon>
    </lineage>
</organism>
<feature type="non-terminal residue" evidence="4">
    <location>
        <position position="1"/>
    </location>
</feature>
<evidence type="ECO:0000256" key="2">
    <source>
        <dbReference type="ARBA" id="ARBA00022737"/>
    </source>
</evidence>
<evidence type="ECO:0000313" key="4">
    <source>
        <dbReference type="EMBL" id="KAG0147382.1"/>
    </source>
</evidence>
<name>A0A9P6TCJ4_9BASI</name>
<feature type="domain" description="Rhodanese" evidence="3">
    <location>
        <begin position="16"/>
        <end position="110"/>
    </location>
</feature>
<dbReference type="InterPro" id="IPR036873">
    <property type="entry name" value="Rhodanese-like_dom_sf"/>
</dbReference>
<proteinExistence type="predicted"/>
<gene>
    <name evidence="4" type="ORF">CROQUDRAFT_12198</name>
</gene>
<dbReference type="SUPFAM" id="SSF52821">
    <property type="entry name" value="Rhodanese/Cell cycle control phosphatase"/>
    <property type="match status" value="1"/>
</dbReference>
<evidence type="ECO:0000259" key="3">
    <source>
        <dbReference type="PROSITE" id="PS50206"/>
    </source>
</evidence>
<feature type="non-terminal residue" evidence="4">
    <location>
        <position position="110"/>
    </location>
</feature>
<dbReference type="PANTHER" id="PTHR11364:SF27">
    <property type="entry name" value="SULFURTRANSFERASE"/>
    <property type="match status" value="1"/>
</dbReference>
<protein>
    <recommendedName>
        <fullName evidence="3">Rhodanese domain-containing protein</fullName>
    </recommendedName>
</protein>
<dbReference type="GO" id="GO:0005739">
    <property type="term" value="C:mitochondrion"/>
    <property type="evidence" value="ECO:0007669"/>
    <property type="project" value="TreeGrafter"/>
</dbReference>
<keyword evidence="1" id="KW-0808">Transferase</keyword>
<dbReference type="OrthoDB" id="270167at2759"/>
<sequence>PKLITPRALSAAIESGEPRIKLIDASWHMPNSGRSALAEFKAGSRLPQARFFDHDTIADTDYPGGLAHMRPDSETFRVAMNYLGISATDTVAFYDSHGIFSAPRAAWLLH</sequence>
<accession>A0A9P6TCJ4</accession>
<dbReference type="InterPro" id="IPR045078">
    <property type="entry name" value="TST/MPST-like"/>
</dbReference>
<keyword evidence="5" id="KW-1185">Reference proteome</keyword>
<dbReference type="PROSITE" id="PS50206">
    <property type="entry name" value="RHODANESE_3"/>
    <property type="match status" value="1"/>
</dbReference>
<dbReference type="InterPro" id="IPR001763">
    <property type="entry name" value="Rhodanese-like_dom"/>
</dbReference>
<dbReference type="GO" id="GO:0004792">
    <property type="term" value="F:thiosulfate-cyanide sulfurtransferase activity"/>
    <property type="evidence" value="ECO:0007669"/>
    <property type="project" value="TreeGrafter"/>
</dbReference>
<dbReference type="Proteomes" id="UP000886653">
    <property type="component" value="Unassembled WGS sequence"/>
</dbReference>
<dbReference type="Gene3D" id="3.40.250.10">
    <property type="entry name" value="Rhodanese-like domain"/>
    <property type="match status" value="1"/>
</dbReference>
<evidence type="ECO:0000313" key="5">
    <source>
        <dbReference type="Proteomes" id="UP000886653"/>
    </source>
</evidence>